<dbReference type="Pfam" id="PF00581">
    <property type="entry name" value="Rhodanese"/>
    <property type="match status" value="2"/>
</dbReference>
<accession>A0A381NPV1</accession>
<organism evidence="3">
    <name type="scientific">marine metagenome</name>
    <dbReference type="NCBI Taxonomy" id="408172"/>
    <lineage>
        <taxon>unclassified sequences</taxon>
        <taxon>metagenomes</taxon>
        <taxon>ecological metagenomes</taxon>
    </lineage>
</organism>
<proteinExistence type="predicted"/>
<dbReference type="InterPro" id="IPR036873">
    <property type="entry name" value="Rhodanese-like_dom_sf"/>
</dbReference>
<name>A0A381NPV1_9ZZZZ</name>
<evidence type="ECO:0000313" key="3">
    <source>
        <dbReference type="EMBL" id="SUZ55563.1"/>
    </source>
</evidence>
<dbReference type="PROSITE" id="PS00380">
    <property type="entry name" value="RHODANESE_1"/>
    <property type="match status" value="1"/>
</dbReference>
<dbReference type="EMBL" id="UINC01000448">
    <property type="protein sequence ID" value="SUZ55563.1"/>
    <property type="molecule type" value="Genomic_DNA"/>
</dbReference>
<evidence type="ECO:0000256" key="1">
    <source>
        <dbReference type="ARBA" id="ARBA00022737"/>
    </source>
</evidence>
<evidence type="ECO:0000259" key="2">
    <source>
        <dbReference type="PROSITE" id="PS50206"/>
    </source>
</evidence>
<feature type="domain" description="Rhodanese" evidence="2">
    <location>
        <begin position="164"/>
        <end position="259"/>
    </location>
</feature>
<dbReference type="AlphaFoldDB" id="A0A381NPV1"/>
<dbReference type="SUPFAM" id="SSF52821">
    <property type="entry name" value="Rhodanese/Cell cycle control phosphatase"/>
    <property type="match status" value="2"/>
</dbReference>
<dbReference type="PANTHER" id="PTHR43855">
    <property type="entry name" value="THIOSULFATE SULFURTRANSFERASE"/>
    <property type="match status" value="1"/>
</dbReference>
<dbReference type="InterPro" id="IPR001763">
    <property type="entry name" value="Rhodanese-like_dom"/>
</dbReference>
<dbReference type="InterPro" id="IPR051126">
    <property type="entry name" value="Thiosulfate_sulfurtransferase"/>
</dbReference>
<gene>
    <name evidence="3" type="ORF">METZ01_LOCUS8417</name>
</gene>
<dbReference type="Gene3D" id="3.40.250.10">
    <property type="entry name" value="Rhodanese-like domain"/>
    <property type="match status" value="2"/>
</dbReference>
<dbReference type="SMART" id="SM00450">
    <property type="entry name" value="RHOD"/>
    <property type="match status" value="2"/>
</dbReference>
<feature type="domain" description="Rhodanese" evidence="2">
    <location>
        <begin position="26"/>
        <end position="134"/>
    </location>
</feature>
<protein>
    <recommendedName>
        <fullName evidence="2">Rhodanese domain-containing protein</fullName>
    </recommendedName>
</protein>
<sequence>MSENPKGYENPELLISTSTLSTRLGGTEQPTLIDLRPAEQFAEGHIPGAVHLDLFGLSLIDTDQAPLQAFLWMIGHLLTSRGVDHSRTVVVYDSQSGIRAARAFWFLEYFGHPDTKLLDGGFGAWQREKRGVGREAAVPSSSDWIVGSADERLATWRRLRDRLGEADVAVLDTRTDGEYYGENVRAKRGGAVPNAVHIEWTHNLSCDGAFKPAAELRRLYEDAGVTPDKEVISYCQGGYRAAHTYLALRLLGYPRVRNY</sequence>
<feature type="non-terminal residue" evidence="3">
    <location>
        <position position="259"/>
    </location>
</feature>
<keyword evidence="1" id="KW-0677">Repeat</keyword>
<dbReference type="CDD" id="cd01449">
    <property type="entry name" value="TST_Repeat_2"/>
    <property type="match status" value="1"/>
</dbReference>
<dbReference type="PANTHER" id="PTHR43855:SF1">
    <property type="entry name" value="THIOSULFATE SULFURTRANSFERASE"/>
    <property type="match status" value="1"/>
</dbReference>
<reference evidence="3" key="1">
    <citation type="submission" date="2018-05" db="EMBL/GenBank/DDBJ databases">
        <authorList>
            <person name="Lanie J.A."/>
            <person name="Ng W.-L."/>
            <person name="Kazmierczak K.M."/>
            <person name="Andrzejewski T.M."/>
            <person name="Davidsen T.M."/>
            <person name="Wayne K.J."/>
            <person name="Tettelin H."/>
            <person name="Glass J.I."/>
            <person name="Rusch D."/>
            <person name="Podicherti R."/>
            <person name="Tsui H.-C.T."/>
            <person name="Winkler M.E."/>
        </authorList>
    </citation>
    <scope>NUCLEOTIDE SEQUENCE</scope>
</reference>
<dbReference type="GO" id="GO:0004792">
    <property type="term" value="F:thiosulfate-cyanide sulfurtransferase activity"/>
    <property type="evidence" value="ECO:0007669"/>
    <property type="project" value="InterPro"/>
</dbReference>
<dbReference type="CDD" id="cd01448">
    <property type="entry name" value="TST_Repeat_1"/>
    <property type="match status" value="1"/>
</dbReference>
<dbReference type="InterPro" id="IPR001307">
    <property type="entry name" value="Thiosulphate_STrfase_CS"/>
</dbReference>
<dbReference type="PROSITE" id="PS50206">
    <property type="entry name" value="RHODANESE_3"/>
    <property type="match status" value="2"/>
</dbReference>